<keyword evidence="4" id="KW-1185">Reference proteome</keyword>
<evidence type="ECO:0000313" key="4">
    <source>
        <dbReference type="Proteomes" id="UP000319383"/>
    </source>
</evidence>
<keyword evidence="2" id="KW-0732">Signal</keyword>
<dbReference type="RefSeq" id="WP_145375190.1">
    <property type="nucleotide sequence ID" value="NZ_CP036276.1"/>
</dbReference>
<reference evidence="3 4" key="1">
    <citation type="submission" date="2019-02" db="EMBL/GenBank/DDBJ databases">
        <title>Deep-cultivation of Planctomycetes and their phenomic and genomic characterization uncovers novel biology.</title>
        <authorList>
            <person name="Wiegand S."/>
            <person name="Jogler M."/>
            <person name="Boedeker C."/>
            <person name="Pinto D."/>
            <person name="Vollmers J."/>
            <person name="Rivas-Marin E."/>
            <person name="Kohn T."/>
            <person name="Peeters S.H."/>
            <person name="Heuer A."/>
            <person name="Rast P."/>
            <person name="Oberbeckmann S."/>
            <person name="Bunk B."/>
            <person name="Jeske O."/>
            <person name="Meyerdierks A."/>
            <person name="Storesund J.E."/>
            <person name="Kallscheuer N."/>
            <person name="Luecker S."/>
            <person name="Lage O.M."/>
            <person name="Pohl T."/>
            <person name="Merkel B.J."/>
            <person name="Hornburger P."/>
            <person name="Mueller R.-W."/>
            <person name="Bruemmer F."/>
            <person name="Labrenz M."/>
            <person name="Spormann A.M."/>
            <person name="Op den Camp H."/>
            <person name="Overmann J."/>
            <person name="Amann R."/>
            <person name="Jetten M.S.M."/>
            <person name="Mascher T."/>
            <person name="Medema M.H."/>
            <person name="Devos D.P."/>
            <person name="Kaster A.-K."/>
            <person name="Ovreas L."/>
            <person name="Rohde M."/>
            <person name="Galperin M.Y."/>
            <person name="Jogler C."/>
        </authorList>
    </citation>
    <scope>NUCLEOTIDE SEQUENCE [LARGE SCALE GENOMIC DNA]</scope>
    <source>
        <strain evidence="3 4">Mal52</strain>
    </source>
</reference>
<evidence type="ECO:0000256" key="1">
    <source>
        <dbReference type="SAM" id="MobiDB-lite"/>
    </source>
</evidence>
<organism evidence="3 4">
    <name type="scientific">Symmachiella dynata</name>
    <dbReference type="NCBI Taxonomy" id="2527995"/>
    <lineage>
        <taxon>Bacteria</taxon>
        <taxon>Pseudomonadati</taxon>
        <taxon>Planctomycetota</taxon>
        <taxon>Planctomycetia</taxon>
        <taxon>Planctomycetales</taxon>
        <taxon>Planctomycetaceae</taxon>
        <taxon>Symmachiella</taxon>
    </lineage>
</organism>
<accession>A0A517ZKV1</accession>
<dbReference type="AlphaFoldDB" id="A0A517ZKV1"/>
<gene>
    <name evidence="3" type="ORF">Mal52_15930</name>
</gene>
<feature type="region of interest" description="Disordered" evidence="1">
    <location>
        <begin position="98"/>
        <end position="151"/>
    </location>
</feature>
<evidence type="ECO:0000256" key="2">
    <source>
        <dbReference type="SAM" id="SignalP"/>
    </source>
</evidence>
<evidence type="ECO:0000313" key="3">
    <source>
        <dbReference type="EMBL" id="QDU43121.1"/>
    </source>
</evidence>
<proteinExistence type="predicted"/>
<name>A0A517ZKV1_9PLAN</name>
<dbReference type="KEGG" id="sdyn:Mal52_15930"/>
<dbReference type="EMBL" id="CP036276">
    <property type="protein sequence ID" value="QDU43121.1"/>
    <property type="molecule type" value="Genomic_DNA"/>
</dbReference>
<dbReference type="Proteomes" id="UP000319383">
    <property type="component" value="Chromosome"/>
</dbReference>
<feature type="region of interest" description="Disordered" evidence="1">
    <location>
        <begin position="20"/>
        <end position="56"/>
    </location>
</feature>
<feature type="compositionally biased region" description="Basic and acidic residues" evidence="1">
    <location>
        <begin position="134"/>
        <end position="147"/>
    </location>
</feature>
<feature type="chain" id="PRO_5022111323" evidence="2">
    <location>
        <begin position="21"/>
        <end position="415"/>
    </location>
</feature>
<feature type="signal peptide" evidence="2">
    <location>
        <begin position="1"/>
        <end position="20"/>
    </location>
</feature>
<feature type="compositionally biased region" description="Polar residues" evidence="1">
    <location>
        <begin position="20"/>
        <end position="43"/>
    </location>
</feature>
<protein>
    <submittedName>
        <fullName evidence="3">Uncharacterized protein</fullName>
    </submittedName>
</protein>
<sequence length="415" mass="46610" precursor="true">MPAKCAAVTASCLLLVAATASGTQGQEQSQRSAAPANSGQRQYLSPLDRLKNRSPQQRWENLNSAADDATLINPQQRPFAAKPAPGEDAAIGVFETPRRQPAPDADQFLNAGHEQPSLSAERSDLFDADGADDEMSRDFPASERVEQDTATFSQAPVEADDSIYQEIEEEFPRIRINTTAAPEVEPYTPVENYAPIENYTPGNEYLSVEQPVTEPTDSTYAEPARVAQVPNFEDRSYQERLGDSISSPQDLKPLSGIQPYFDYEPDPTVLETDPYRNVFPRPDGIVESEQGKQFPEVVDLGDELYQHRNLAHVDFQWMATDFWHYPLYFEDVSLERYGHTHNALLQPFVSFGTFGLQFFGLPYQMSINPMCEEQYALGWYRPGTCAPYLYYQVPWNTDAAVRTGAFYTGMIYAFP</sequence>